<evidence type="ECO:0000256" key="3">
    <source>
        <dbReference type="ARBA" id="ARBA00022448"/>
    </source>
</evidence>
<comment type="similarity">
    <text evidence="2">Belongs to the fimbrial export usher family.</text>
</comment>
<feature type="domain" description="PapC-like C-terminal" evidence="10">
    <location>
        <begin position="717"/>
        <end position="779"/>
    </location>
</feature>
<evidence type="ECO:0000313" key="12">
    <source>
        <dbReference type="EMBL" id="PRD15977.1"/>
    </source>
</evidence>
<feature type="domain" description="PapC N-terminal" evidence="11">
    <location>
        <begin position="27"/>
        <end position="136"/>
    </location>
</feature>
<evidence type="ECO:0000256" key="4">
    <source>
        <dbReference type="ARBA" id="ARBA00022452"/>
    </source>
</evidence>
<dbReference type="PANTHER" id="PTHR30451">
    <property type="entry name" value="OUTER MEMBRANE USHER PROTEIN"/>
    <property type="match status" value="1"/>
</dbReference>
<dbReference type="Gene3D" id="3.10.20.410">
    <property type="match status" value="1"/>
</dbReference>
<comment type="subcellular location">
    <subcellularLocation>
        <location evidence="1">Cell outer membrane</location>
        <topology evidence="1">Multi-pass membrane protein</topology>
    </subcellularLocation>
</comment>
<protein>
    <recommendedName>
        <fullName evidence="14">Fimbrial protein</fullName>
    </recommendedName>
</protein>
<dbReference type="Gene3D" id="2.60.40.2610">
    <property type="entry name" value="Outer membrane usher protein FimD, plug domain"/>
    <property type="match status" value="1"/>
</dbReference>
<dbReference type="SUPFAM" id="SSF141729">
    <property type="entry name" value="FimD N-terminal domain-like"/>
    <property type="match status" value="1"/>
</dbReference>
<feature type="compositionally biased region" description="Polar residues" evidence="9">
    <location>
        <begin position="11"/>
        <end position="22"/>
    </location>
</feature>
<keyword evidence="4" id="KW-1134">Transmembrane beta strand</keyword>
<dbReference type="InterPro" id="IPR042186">
    <property type="entry name" value="FimD_plug_dom"/>
</dbReference>
<feature type="region of interest" description="Disordered" evidence="9">
    <location>
        <begin position="1"/>
        <end position="22"/>
    </location>
</feature>
<gene>
    <name evidence="12" type="ORF">CQW29_07545</name>
</gene>
<dbReference type="Pfam" id="PF13954">
    <property type="entry name" value="PapC_N"/>
    <property type="match status" value="1"/>
</dbReference>
<dbReference type="Gene3D" id="2.60.40.2070">
    <property type="match status" value="1"/>
</dbReference>
<keyword evidence="6" id="KW-0732">Signal</keyword>
<dbReference type="InterPro" id="IPR025949">
    <property type="entry name" value="PapC-like_C"/>
</dbReference>
<dbReference type="GO" id="GO:0009279">
    <property type="term" value="C:cell outer membrane"/>
    <property type="evidence" value="ECO:0007669"/>
    <property type="project" value="UniProtKB-SubCell"/>
</dbReference>
<dbReference type="AlphaFoldDB" id="A0A2S9IDX0"/>
<reference evidence="12 13" key="1">
    <citation type="submission" date="2017-10" db="EMBL/GenBank/DDBJ databases">
        <title>Draft genome of two endophytic bacteria isolated from 'guarana' Paullinia cupana (Mart.) Ducke.</title>
        <authorList>
            <person name="Siqueira K.A."/>
            <person name="Liotti R.G."/>
            <person name="Mendes T.A."/>
            <person name="Soares M.A."/>
        </authorList>
    </citation>
    <scope>NUCLEOTIDE SEQUENCE [LARGE SCALE GENOMIC DNA]</scope>
    <source>
        <strain evidence="12 13">342</strain>
    </source>
</reference>
<dbReference type="Gene3D" id="2.60.40.3110">
    <property type="match status" value="1"/>
</dbReference>
<dbReference type="InterPro" id="IPR043142">
    <property type="entry name" value="PapC-like_C_sf"/>
</dbReference>
<dbReference type="InterPro" id="IPR000015">
    <property type="entry name" value="Fimb_usher"/>
</dbReference>
<evidence type="ECO:0008006" key="14">
    <source>
        <dbReference type="Google" id="ProtNLM"/>
    </source>
</evidence>
<proteinExistence type="inferred from homology"/>
<sequence>MLLATFGNAKSAETSPQNPSSAINTWDMEALKRRGIISEQVENLDKLSELPEGTNFVDVNLNGDFKGSYQIQVNNQGIPCFTSEFFDFLGIVPPTKNKKNDCYDWPGEQPGTSVAWQSESQILSIVVPVSMLKQDNIGKYGGIGGHINYDYYSSINKTEYQKEHYSWVSLNNGINISNWMFRSQQNIQDFGGEVNTTFNSAYVERFFTGINKIFQAGEISTRNTLFALGRIRGVQFYPDDAFSRTSDSGVVIDGMANTPQARVEVRQYDQLIYSTLVAAGPFHLVNIPVQNLNAELHVSVVETSGETQQFIVPVTQLMGSYMPVNRGLSVAFGKLKNKSNDAKIPAILTLDKDWQPVEGISLRTGTLLSGKYQSIAAAMSGRLAAMPGQSFSLQALLVKDHFQNKNSGQIRFYSNHAVTKNISFSLGASKNSPGYANIEEASFRARQKRKSSGEYNTDDSELSLGLSWDGAELGAFSFTHSLSTNYPDHEHWRYFILNWTRRFNNGVQISTSASHAKGGNRSNKNININFSWPLGEKRFHHYYRSYNKRNVVGSDVNMPLGSGSDMQLAVEETTNDHNRSIQTSLSNNLHYTNLNMNVQWDNQHQRNYSISGNGSVVAHKKGITFSDSQIGDTYGVLSLSQPMAGVPVLTPAGTSWTDWRGMTVLPSLSPWSENFIDVDVDKLPKNIDITNGHRTLRPARGSVKFVQVAMLSGNRLLMTINLADGKPLPKGSTLWDGKKLVAEAVDEGLVFMTNAETEGSFRVKIAQSTNECDINYKLDQAHDEDSLYQQLTLVCK</sequence>
<dbReference type="Proteomes" id="UP000239181">
    <property type="component" value="Unassembled WGS sequence"/>
</dbReference>
<evidence type="ECO:0000256" key="2">
    <source>
        <dbReference type="ARBA" id="ARBA00008064"/>
    </source>
</evidence>
<keyword evidence="13" id="KW-1185">Reference proteome</keyword>
<evidence type="ECO:0000313" key="13">
    <source>
        <dbReference type="Proteomes" id="UP000239181"/>
    </source>
</evidence>
<evidence type="ECO:0000256" key="6">
    <source>
        <dbReference type="ARBA" id="ARBA00022729"/>
    </source>
</evidence>
<dbReference type="PANTHER" id="PTHR30451:SF8">
    <property type="entry name" value="FIMBRIAL USHER PROTEIN"/>
    <property type="match status" value="1"/>
</dbReference>
<evidence type="ECO:0000259" key="11">
    <source>
        <dbReference type="Pfam" id="PF13954"/>
    </source>
</evidence>
<dbReference type="Pfam" id="PF00577">
    <property type="entry name" value="Usher"/>
    <property type="match status" value="1"/>
</dbReference>
<keyword evidence="3" id="KW-0813">Transport</keyword>
<evidence type="ECO:0000256" key="5">
    <source>
        <dbReference type="ARBA" id="ARBA00022692"/>
    </source>
</evidence>
<evidence type="ECO:0000259" key="10">
    <source>
        <dbReference type="Pfam" id="PF13953"/>
    </source>
</evidence>
<dbReference type="GO" id="GO:0015473">
    <property type="term" value="F:fimbrial usher porin activity"/>
    <property type="evidence" value="ECO:0007669"/>
    <property type="project" value="InterPro"/>
</dbReference>
<dbReference type="InterPro" id="IPR025885">
    <property type="entry name" value="PapC_N"/>
</dbReference>
<dbReference type="Pfam" id="PF13953">
    <property type="entry name" value="PapC_C"/>
    <property type="match status" value="1"/>
</dbReference>
<keyword evidence="5" id="KW-0812">Transmembrane</keyword>
<name>A0A2S9IDX0_9GAMM</name>
<accession>A0A2S9IDX0</accession>
<keyword evidence="8" id="KW-0998">Cell outer membrane</keyword>
<evidence type="ECO:0000256" key="8">
    <source>
        <dbReference type="ARBA" id="ARBA00023237"/>
    </source>
</evidence>
<comment type="caution">
    <text evidence="12">The sequence shown here is derived from an EMBL/GenBank/DDBJ whole genome shotgun (WGS) entry which is preliminary data.</text>
</comment>
<organism evidence="12 13">
    <name type="scientific">Pantoea coffeiphila</name>
    <dbReference type="NCBI Taxonomy" id="1465635"/>
    <lineage>
        <taxon>Bacteria</taxon>
        <taxon>Pseudomonadati</taxon>
        <taxon>Pseudomonadota</taxon>
        <taxon>Gammaproteobacteria</taxon>
        <taxon>Enterobacterales</taxon>
        <taxon>Erwiniaceae</taxon>
        <taxon>Pantoea</taxon>
    </lineage>
</organism>
<keyword evidence="7" id="KW-0472">Membrane</keyword>
<evidence type="ECO:0000256" key="7">
    <source>
        <dbReference type="ARBA" id="ARBA00023136"/>
    </source>
</evidence>
<dbReference type="GO" id="GO:0009297">
    <property type="term" value="P:pilus assembly"/>
    <property type="evidence" value="ECO:0007669"/>
    <property type="project" value="InterPro"/>
</dbReference>
<dbReference type="InterPro" id="IPR037224">
    <property type="entry name" value="PapC_N_sf"/>
</dbReference>
<evidence type="ECO:0000256" key="9">
    <source>
        <dbReference type="SAM" id="MobiDB-lite"/>
    </source>
</evidence>
<dbReference type="EMBL" id="PDET01000004">
    <property type="protein sequence ID" value="PRD15977.1"/>
    <property type="molecule type" value="Genomic_DNA"/>
</dbReference>
<evidence type="ECO:0000256" key="1">
    <source>
        <dbReference type="ARBA" id="ARBA00004571"/>
    </source>
</evidence>